<organism evidence="7 8">
    <name type="scientific">Arcobacter venerupis</name>
    <dbReference type="NCBI Taxonomy" id="1054033"/>
    <lineage>
        <taxon>Bacteria</taxon>
        <taxon>Pseudomonadati</taxon>
        <taxon>Campylobacterota</taxon>
        <taxon>Epsilonproteobacteria</taxon>
        <taxon>Campylobacterales</taxon>
        <taxon>Arcobacteraceae</taxon>
        <taxon>Arcobacter</taxon>
    </lineage>
</organism>
<dbReference type="AlphaFoldDB" id="A0AAE7B8V8"/>
<keyword evidence="5 6" id="KW-0472">Membrane</keyword>
<evidence type="ECO:0000256" key="1">
    <source>
        <dbReference type="ARBA" id="ARBA00004167"/>
    </source>
</evidence>
<dbReference type="RefSeq" id="WP_128357833.1">
    <property type="nucleotide sequence ID" value="NZ_CP053840.1"/>
</dbReference>
<dbReference type="Pfam" id="PF04011">
    <property type="entry name" value="LemA"/>
    <property type="match status" value="1"/>
</dbReference>
<evidence type="ECO:0000256" key="5">
    <source>
        <dbReference type="ARBA" id="ARBA00023136"/>
    </source>
</evidence>
<comment type="subcellular location">
    <subcellularLocation>
        <location evidence="1">Membrane</location>
        <topology evidence="1">Single-pass membrane protein</topology>
    </subcellularLocation>
</comment>
<dbReference type="KEGG" id="avp:AVENP_2068"/>
<feature type="transmembrane region" description="Helical" evidence="6">
    <location>
        <begin position="6"/>
        <end position="25"/>
    </location>
</feature>
<evidence type="ECO:0000256" key="4">
    <source>
        <dbReference type="ARBA" id="ARBA00022989"/>
    </source>
</evidence>
<evidence type="ECO:0000256" key="6">
    <source>
        <dbReference type="SAM" id="Phobius"/>
    </source>
</evidence>
<dbReference type="Gene3D" id="1.20.1440.20">
    <property type="entry name" value="LemA-like domain"/>
    <property type="match status" value="1"/>
</dbReference>
<protein>
    <submittedName>
        <fullName evidence="7">LemA family protein</fullName>
    </submittedName>
</protein>
<gene>
    <name evidence="7" type="ORF">AVENP_2068</name>
</gene>
<accession>A0AAE7B8V8</accession>
<name>A0AAE7B8V8_9BACT</name>
<sequence>MDTSTILWILLPLLLIYLIYIYNNLVSLNAKQKNFFSQIDIQLKRRYDLIPNLVETAKKYMQHEEETLTKVIEARNIAKNSLAEVQKNFNSQNIKNLIEKENGFISALSGLSFVMEDYPELKADSIIKNLQEELSSTENKIAFARQAYNDSVMRYNIFRQSFPNNIFSNIFGHSIDANLLQFEDTSEIRKSVKVSF</sequence>
<keyword evidence="8" id="KW-1185">Reference proteome</keyword>
<evidence type="ECO:0000256" key="2">
    <source>
        <dbReference type="ARBA" id="ARBA00008854"/>
    </source>
</evidence>
<evidence type="ECO:0000256" key="3">
    <source>
        <dbReference type="ARBA" id="ARBA00022692"/>
    </source>
</evidence>
<dbReference type="SUPFAM" id="SSF140478">
    <property type="entry name" value="LemA-like"/>
    <property type="match status" value="1"/>
</dbReference>
<keyword evidence="4 6" id="KW-1133">Transmembrane helix</keyword>
<dbReference type="PANTHER" id="PTHR34478:SF2">
    <property type="entry name" value="MEMBRANE PROTEIN"/>
    <property type="match status" value="1"/>
</dbReference>
<dbReference type="EMBL" id="CP053840">
    <property type="protein sequence ID" value="QKF67608.1"/>
    <property type="molecule type" value="Genomic_DNA"/>
</dbReference>
<proteinExistence type="inferred from homology"/>
<reference evidence="7 8" key="1">
    <citation type="submission" date="2020-05" db="EMBL/GenBank/DDBJ databases">
        <title>Complete genome sequencing of Campylobacter and Arcobacter type strains.</title>
        <authorList>
            <person name="Miller W.G."/>
            <person name="Yee E."/>
        </authorList>
    </citation>
    <scope>NUCLEOTIDE SEQUENCE [LARGE SCALE GENOMIC DNA]</scope>
    <source>
        <strain evidence="7 8">LMG 26156</strain>
    </source>
</reference>
<evidence type="ECO:0000313" key="7">
    <source>
        <dbReference type="EMBL" id="QKF67608.1"/>
    </source>
</evidence>
<dbReference type="InterPro" id="IPR007156">
    <property type="entry name" value="MamQ_LemA"/>
</dbReference>
<keyword evidence="3 6" id="KW-0812">Transmembrane</keyword>
<dbReference type="Proteomes" id="UP000503482">
    <property type="component" value="Chromosome"/>
</dbReference>
<evidence type="ECO:0000313" key="8">
    <source>
        <dbReference type="Proteomes" id="UP000503482"/>
    </source>
</evidence>
<comment type="similarity">
    <text evidence="2">Belongs to the LemA family.</text>
</comment>
<dbReference type="GO" id="GO:0016020">
    <property type="term" value="C:membrane"/>
    <property type="evidence" value="ECO:0007669"/>
    <property type="project" value="UniProtKB-SubCell"/>
</dbReference>
<dbReference type="InterPro" id="IPR023353">
    <property type="entry name" value="LemA-like_dom_sf"/>
</dbReference>
<dbReference type="PANTHER" id="PTHR34478">
    <property type="entry name" value="PROTEIN LEMA"/>
    <property type="match status" value="1"/>
</dbReference>